<dbReference type="PANTHER" id="PTHR32060:SF30">
    <property type="entry name" value="CARBOXY-TERMINAL PROCESSING PROTEASE CTPA"/>
    <property type="match status" value="1"/>
</dbReference>
<dbReference type="GO" id="GO:0007165">
    <property type="term" value="P:signal transduction"/>
    <property type="evidence" value="ECO:0007669"/>
    <property type="project" value="TreeGrafter"/>
</dbReference>
<keyword evidence="6" id="KW-1133">Transmembrane helix</keyword>
<keyword evidence="4 5" id="KW-0720">Serine protease</keyword>
<keyword evidence="10" id="KW-1185">Reference proteome</keyword>
<dbReference type="GO" id="GO:0030288">
    <property type="term" value="C:outer membrane-bounded periplasmic space"/>
    <property type="evidence" value="ECO:0007669"/>
    <property type="project" value="TreeGrafter"/>
</dbReference>
<keyword evidence="6" id="KW-0472">Membrane</keyword>
<dbReference type="InterPro" id="IPR005151">
    <property type="entry name" value="Tail-specific_protease"/>
</dbReference>
<dbReference type="GO" id="GO:0004175">
    <property type="term" value="F:endopeptidase activity"/>
    <property type="evidence" value="ECO:0007669"/>
    <property type="project" value="TreeGrafter"/>
</dbReference>
<evidence type="ECO:0000256" key="1">
    <source>
        <dbReference type="ARBA" id="ARBA00009179"/>
    </source>
</evidence>
<name>S7VIL2_9FLAO</name>
<sequence>MQIPIQTGNSMATKNKYIPLIIGVAIAAGVIIGGKLNFSDTSDNLFTTNSKKDKLNRLIDYIDYEYVEEVNTDSIVDVTVNGILHNLDPHSTYIPKEDLERITENMKGDFVGIGINFYAYKDSIAVIRPTEYGPSERAGIMSGDRILLADGDTLYGPSISNDDIGEKLKGDKNTNVKLTVYRKGEDELLEFDIKRKAIPIKSIDAAYMLTDDLGYIKMNRFAESTFKEFKLALIELKDLGATKLALDLRDNPGGFLGIAEQIADEFLEDDKLILFTKDKRGKEERIYATKRGDFEEGELYILINENSASASEVIAGALQDNDKGIIVGRRSYGKGLVQREMALGDGSAVRLTVSRYYTPTGRSIQKPYTNGESENYYNDYYKRLRTGELADEESIVVDDSLKFTTPKGKVVYGGGGIIPDVFVPVDRLFDNETINYLRRRGHFGYFVFEELDKDRTIYQDISKYDFINNFEVSDDIVVSFQNYINKRERTNITFTVYNAEIKRLIKATLAQQLYDDNAFEEILNKEDIMVQEVILLSTEYPNFKQ</sequence>
<dbReference type="Gene3D" id="3.90.226.10">
    <property type="entry name" value="2-enoyl-CoA Hydratase, Chain A, domain 1"/>
    <property type="match status" value="1"/>
</dbReference>
<dbReference type="CDD" id="cd07560">
    <property type="entry name" value="Peptidase_S41_CPP"/>
    <property type="match status" value="1"/>
</dbReference>
<feature type="domain" description="Tail specific protease" evidence="8">
    <location>
        <begin position="186"/>
        <end position="367"/>
    </location>
</feature>
<dbReference type="Gene3D" id="3.30.750.44">
    <property type="match status" value="1"/>
</dbReference>
<dbReference type="InterPro" id="IPR004447">
    <property type="entry name" value="Peptidase_S41A"/>
</dbReference>
<comment type="similarity">
    <text evidence="1 5">Belongs to the peptidase S41A family.</text>
</comment>
<evidence type="ECO:0000259" key="8">
    <source>
        <dbReference type="SMART" id="SM00245"/>
    </source>
</evidence>
<evidence type="ECO:0000256" key="6">
    <source>
        <dbReference type="SAM" id="Phobius"/>
    </source>
</evidence>
<dbReference type="PATRIC" id="fig|641526.4.peg.3905"/>
<evidence type="ECO:0000256" key="2">
    <source>
        <dbReference type="ARBA" id="ARBA00022670"/>
    </source>
</evidence>
<comment type="caution">
    <text evidence="9">The sequence shown here is derived from an EMBL/GenBank/DDBJ whole genome shotgun (WGS) entry which is preliminary data.</text>
</comment>
<dbReference type="PANTHER" id="PTHR32060">
    <property type="entry name" value="TAIL-SPECIFIC PROTEASE"/>
    <property type="match status" value="1"/>
</dbReference>
<evidence type="ECO:0000256" key="5">
    <source>
        <dbReference type="RuleBase" id="RU004404"/>
    </source>
</evidence>
<evidence type="ECO:0000259" key="7">
    <source>
        <dbReference type="SMART" id="SM00228"/>
    </source>
</evidence>
<dbReference type="Pfam" id="PF13180">
    <property type="entry name" value="PDZ_2"/>
    <property type="match status" value="1"/>
</dbReference>
<feature type="domain" description="PDZ" evidence="7">
    <location>
        <begin position="109"/>
        <end position="184"/>
    </location>
</feature>
<dbReference type="SUPFAM" id="SSF52096">
    <property type="entry name" value="ClpP/crotonase"/>
    <property type="match status" value="1"/>
</dbReference>
<dbReference type="GO" id="GO:0006508">
    <property type="term" value="P:proteolysis"/>
    <property type="evidence" value="ECO:0007669"/>
    <property type="project" value="UniProtKB-KW"/>
</dbReference>
<evidence type="ECO:0000256" key="3">
    <source>
        <dbReference type="ARBA" id="ARBA00022801"/>
    </source>
</evidence>
<dbReference type="STRING" id="641526.ADIWIN_3933"/>
<keyword evidence="6" id="KW-0812">Transmembrane</keyword>
<keyword evidence="3 5" id="KW-0378">Hydrolase</keyword>
<dbReference type="SMART" id="SM00228">
    <property type="entry name" value="PDZ"/>
    <property type="match status" value="1"/>
</dbReference>
<gene>
    <name evidence="9" type="ORF">ADIWIN_3933</name>
</gene>
<evidence type="ECO:0000313" key="10">
    <source>
        <dbReference type="Proteomes" id="UP000014962"/>
    </source>
</evidence>
<dbReference type="Pfam" id="PF03572">
    <property type="entry name" value="Peptidase_S41"/>
    <property type="match status" value="1"/>
</dbReference>
<dbReference type="Proteomes" id="UP000014962">
    <property type="component" value="Unassembled WGS sequence"/>
</dbReference>
<keyword evidence="2 5" id="KW-0645">Protease</keyword>
<dbReference type="NCBIfam" id="TIGR00225">
    <property type="entry name" value="prc"/>
    <property type="match status" value="1"/>
</dbReference>
<dbReference type="EMBL" id="ATMR01000206">
    <property type="protein sequence ID" value="EPR70070.1"/>
    <property type="molecule type" value="Genomic_DNA"/>
</dbReference>
<reference evidence="9 10" key="1">
    <citation type="journal article" date="2013" name="Genome Announc.">
        <title>Draft Genome Sequence of Winogradskyella psychrotolerans RS-3T, Isolated from the Marine Transect of Kongsfjorden, Ny-Alesund, Svalbard, Arctic Ocean.</title>
        <authorList>
            <person name="Kumar Pinnaka A."/>
            <person name="Ara S."/>
            <person name="Singh A."/>
            <person name="Shivaji S."/>
        </authorList>
    </citation>
    <scope>NUCLEOTIDE SEQUENCE [LARGE SCALE GENOMIC DNA]</scope>
    <source>
        <strain evidence="9 10">RS-3</strain>
    </source>
</reference>
<dbReference type="InterPro" id="IPR029045">
    <property type="entry name" value="ClpP/crotonase-like_dom_sf"/>
</dbReference>
<dbReference type="SUPFAM" id="SSF50156">
    <property type="entry name" value="PDZ domain-like"/>
    <property type="match status" value="1"/>
</dbReference>
<dbReference type="InterPro" id="IPR036034">
    <property type="entry name" value="PDZ_sf"/>
</dbReference>
<protein>
    <submittedName>
        <fullName evidence="9">Carboxy-terminal processing protease</fullName>
    </submittedName>
</protein>
<dbReference type="CDD" id="cd06782">
    <property type="entry name" value="cpPDZ_CPP-like"/>
    <property type="match status" value="1"/>
</dbReference>
<evidence type="ECO:0000256" key="4">
    <source>
        <dbReference type="ARBA" id="ARBA00022825"/>
    </source>
</evidence>
<dbReference type="InterPro" id="IPR001478">
    <property type="entry name" value="PDZ"/>
</dbReference>
<evidence type="ECO:0000313" key="9">
    <source>
        <dbReference type="EMBL" id="EPR70070.1"/>
    </source>
</evidence>
<dbReference type="AlphaFoldDB" id="S7VIL2"/>
<organism evidence="9 10">
    <name type="scientific">Winogradskyella psychrotolerans RS-3</name>
    <dbReference type="NCBI Taxonomy" id="641526"/>
    <lineage>
        <taxon>Bacteria</taxon>
        <taxon>Pseudomonadati</taxon>
        <taxon>Bacteroidota</taxon>
        <taxon>Flavobacteriia</taxon>
        <taxon>Flavobacteriales</taxon>
        <taxon>Flavobacteriaceae</taxon>
        <taxon>Winogradskyella</taxon>
    </lineage>
</organism>
<proteinExistence type="inferred from homology"/>
<accession>S7VIL2</accession>
<dbReference type="SMART" id="SM00245">
    <property type="entry name" value="TSPc"/>
    <property type="match status" value="1"/>
</dbReference>
<feature type="transmembrane region" description="Helical" evidence="6">
    <location>
        <begin position="20"/>
        <end position="38"/>
    </location>
</feature>
<dbReference type="eggNOG" id="COG0793">
    <property type="taxonomic scope" value="Bacteria"/>
</dbReference>
<dbReference type="Gene3D" id="2.30.42.10">
    <property type="match status" value="1"/>
</dbReference>
<dbReference type="GO" id="GO:0008236">
    <property type="term" value="F:serine-type peptidase activity"/>
    <property type="evidence" value="ECO:0007669"/>
    <property type="project" value="UniProtKB-KW"/>
</dbReference>